<comment type="subunit">
    <text evidence="7">Homodimer.</text>
</comment>
<keyword evidence="7" id="KW-0963">Cytoplasm</keyword>
<evidence type="ECO:0000313" key="11">
    <source>
        <dbReference type="EMBL" id="OHB03935.1"/>
    </source>
</evidence>
<keyword evidence="5 7" id="KW-0030">Aminoacyl-tRNA synthetase</keyword>
<dbReference type="Gene3D" id="3.30.930.10">
    <property type="entry name" value="Bira Bifunctional Protein, Domain 2"/>
    <property type="match status" value="1"/>
</dbReference>
<evidence type="ECO:0000256" key="5">
    <source>
        <dbReference type="ARBA" id="ARBA00023146"/>
    </source>
</evidence>
<dbReference type="InterPro" id="IPR004364">
    <property type="entry name" value="Aa-tRNA-synt_II"/>
</dbReference>
<dbReference type="InterPro" id="IPR044136">
    <property type="entry name" value="Lys-tRNA-ligase_II_N"/>
</dbReference>
<comment type="cofactor">
    <cofactor evidence="7 8">
        <name>Mg(2+)</name>
        <dbReference type="ChEBI" id="CHEBI:18420"/>
    </cofactor>
    <text evidence="7 8">Binds 3 Mg(2+) ions per subunit.</text>
</comment>
<dbReference type="SUPFAM" id="SSF50249">
    <property type="entry name" value="Nucleic acid-binding proteins"/>
    <property type="match status" value="1"/>
</dbReference>
<reference evidence="11 12" key="1">
    <citation type="journal article" date="2016" name="Nat. Commun.">
        <title>Thousands of microbial genomes shed light on interconnected biogeochemical processes in an aquifer system.</title>
        <authorList>
            <person name="Anantharaman K."/>
            <person name="Brown C.T."/>
            <person name="Hug L.A."/>
            <person name="Sharon I."/>
            <person name="Castelle C.J."/>
            <person name="Probst A.J."/>
            <person name="Thomas B.C."/>
            <person name="Singh A."/>
            <person name="Wilkins M.J."/>
            <person name="Karaoz U."/>
            <person name="Brodie E.L."/>
            <person name="Williams K.H."/>
            <person name="Hubbard S.S."/>
            <person name="Banfield J.F."/>
        </authorList>
    </citation>
    <scope>NUCLEOTIDE SEQUENCE [LARGE SCALE GENOMIC DNA]</scope>
</reference>
<feature type="domain" description="Aminoacyl-transfer RNA synthetases class-II family profile" evidence="10">
    <location>
        <begin position="169"/>
        <end position="487"/>
    </location>
</feature>
<dbReference type="NCBIfam" id="NF001756">
    <property type="entry name" value="PRK00484.1"/>
    <property type="match status" value="1"/>
</dbReference>
<protein>
    <recommendedName>
        <fullName evidence="7">Lysine--tRNA ligase</fullName>
        <ecNumber evidence="7">6.1.1.6</ecNumber>
    </recommendedName>
    <alternativeName>
        <fullName evidence="7">Lysyl-tRNA synthetase</fullName>
        <shortName evidence="7">LysRS</shortName>
    </alternativeName>
</protein>
<evidence type="ECO:0000256" key="8">
    <source>
        <dbReference type="RuleBase" id="RU000336"/>
    </source>
</evidence>
<dbReference type="InterPro" id="IPR045864">
    <property type="entry name" value="aa-tRNA-synth_II/BPL/LPL"/>
</dbReference>
<dbReference type="AlphaFoldDB" id="A0A1G2U337"/>
<dbReference type="InterPro" id="IPR002313">
    <property type="entry name" value="Lys-tRNA-ligase_II"/>
</dbReference>
<sequence>MALDDIRNTRLGKLKILQDKGIDPYPATVRRDKEIAEVVGSFSKLSKSKKNLHLVGRVMSLRPQGGLVFFHFDDGTGRLQGMLKKGEKVSDEDFSLFVDTVDVGDFVEVKGALFLTKKKEKTVQVSNWRMICKSLRPLPEKWHGLQDIEERFRRRYLDTLMNEEVRNRFLLRVRMMGEIRNFYNSKGFIEVELPELQPLAGGATARPFVTHHNTLDTDFYLPVAQELYLKELLAGGFTRVYEMGRRFRNEGVDTMHNPEFTMLESNEAYVDAEDQRKFIEELFKYVVKKLFGKMKVVYSGNTIDFGKKFAVVTYFDLLRRNALIPNPESINREEVAIRAHQLAVPVLDDDSLPKILDNIYKKTARPKLIQPTFIIDYPVTFNPFAKRKGDNPSLIDRFQLVVGGIELVNAFSELNNSLDQKERYLEEDKKGEAGEAEISPSDKEYLEAMEYGMPPNGGIGIGIDRLAMILTDTQNIKEVILFPTLRPRPKEEKKEEGGEEGKE</sequence>
<comment type="caution">
    <text evidence="7">Lacks conserved residue(s) required for the propagation of feature annotation.</text>
</comment>
<keyword evidence="3 7" id="KW-0547">Nucleotide-binding</keyword>
<dbReference type="GO" id="GO:0000049">
    <property type="term" value="F:tRNA binding"/>
    <property type="evidence" value="ECO:0007669"/>
    <property type="project" value="TreeGrafter"/>
</dbReference>
<evidence type="ECO:0000256" key="4">
    <source>
        <dbReference type="ARBA" id="ARBA00022840"/>
    </source>
</evidence>
<proteinExistence type="inferred from homology"/>
<evidence type="ECO:0000256" key="2">
    <source>
        <dbReference type="ARBA" id="ARBA00022723"/>
    </source>
</evidence>
<accession>A0A1G2U337</accession>
<dbReference type="InterPro" id="IPR004365">
    <property type="entry name" value="NA-bd_OB_tRNA"/>
</dbReference>
<dbReference type="CDD" id="cd04322">
    <property type="entry name" value="LysRS_N"/>
    <property type="match status" value="1"/>
</dbReference>
<name>A0A1G2U337_9BACT</name>
<dbReference type="InterPro" id="IPR012340">
    <property type="entry name" value="NA-bd_OB-fold"/>
</dbReference>
<keyword evidence="1 7" id="KW-0436">Ligase</keyword>
<feature type="region of interest" description="Disordered" evidence="9">
    <location>
        <begin position="484"/>
        <end position="503"/>
    </location>
</feature>
<dbReference type="EC" id="6.1.1.6" evidence="7"/>
<dbReference type="Pfam" id="PF01336">
    <property type="entry name" value="tRNA_anti-codon"/>
    <property type="match status" value="1"/>
</dbReference>
<evidence type="ECO:0000256" key="9">
    <source>
        <dbReference type="SAM" id="MobiDB-lite"/>
    </source>
</evidence>
<dbReference type="PANTHER" id="PTHR42918">
    <property type="entry name" value="LYSYL-TRNA SYNTHETASE"/>
    <property type="match status" value="1"/>
</dbReference>
<dbReference type="NCBIfam" id="TIGR00499">
    <property type="entry name" value="lysS_bact"/>
    <property type="match status" value="1"/>
</dbReference>
<keyword evidence="7" id="KW-0648">Protein biosynthesis</keyword>
<keyword evidence="2 7" id="KW-0479">Metal-binding</keyword>
<dbReference type="PRINTS" id="PR00982">
    <property type="entry name" value="TRNASYNTHLYS"/>
</dbReference>
<dbReference type="GO" id="GO:0000287">
    <property type="term" value="F:magnesium ion binding"/>
    <property type="evidence" value="ECO:0007669"/>
    <property type="project" value="UniProtKB-UniRule"/>
</dbReference>
<evidence type="ECO:0000256" key="1">
    <source>
        <dbReference type="ARBA" id="ARBA00022598"/>
    </source>
</evidence>
<dbReference type="GO" id="GO:0004824">
    <property type="term" value="F:lysine-tRNA ligase activity"/>
    <property type="evidence" value="ECO:0007669"/>
    <property type="project" value="UniProtKB-UniRule"/>
</dbReference>
<dbReference type="HAMAP" id="MF_00252">
    <property type="entry name" value="Lys_tRNA_synth_class2"/>
    <property type="match status" value="1"/>
</dbReference>
<evidence type="ECO:0000256" key="6">
    <source>
        <dbReference type="ARBA" id="ARBA00048573"/>
    </source>
</evidence>
<dbReference type="Proteomes" id="UP000176800">
    <property type="component" value="Unassembled WGS sequence"/>
</dbReference>
<dbReference type="GO" id="GO:0005524">
    <property type="term" value="F:ATP binding"/>
    <property type="evidence" value="ECO:0007669"/>
    <property type="project" value="UniProtKB-UniRule"/>
</dbReference>
<feature type="binding site" evidence="7">
    <location>
        <position position="406"/>
    </location>
    <ligand>
        <name>Mg(2+)</name>
        <dbReference type="ChEBI" id="CHEBI:18420"/>
        <label>1</label>
    </ligand>
</feature>
<evidence type="ECO:0000256" key="7">
    <source>
        <dbReference type="HAMAP-Rule" id="MF_00252"/>
    </source>
</evidence>
<keyword evidence="7 8" id="KW-0460">Magnesium</keyword>
<dbReference type="Pfam" id="PF00152">
    <property type="entry name" value="tRNA-synt_2"/>
    <property type="match status" value="1"/>
</dbReference>
<dbReference type="GO" id="GO:0005829">
    <property type="term" value="C:cytosol"/>
    <property type="evidence" value="ECO:0007669"/>
    <property type="project" value="TreeGrafter"/>
</dbReference>
<dbReference type="Gene3D" id="2.40.50.140">
    <property type="entry name" value="Nucleic acid-binding proteins"/>
    <property type="match status" value="1"/>
</dbReference>
<dbReference type="EMBL" id="MHWE01000012">
    <property type="protein sequence ID" value="OHB03935.1"/>
    <property type="molecule type" value="Genomic_DNA"/>
</dbReference>
<evidence type="ECO:0000259" key="10">
    <source>
        <dbReference type="PROSITE" id="PS50862"/>
    </source>
</evidence>
<comment type="catalytic activity">
    <reaction evidence="6 7 8">
        <text>tRNA(Lys) + L-lysine + ATP = L-lysyl-tRNA(Lys) + AMP + diphosphate</text>
        <dbReference type="Rhea" id="RHEA:20792"/>
        <dbReference type="Rhea" id="RHEA-COMP:9696"/>
        <dbReference type="Rhea" id="RHEA-COMP:9697"/>
        <dbReference type="ChEBI" id="CHEBI:30616"/>
        <dbReference type="ChEBI" id="CHEBI:32551"/>
        <dbReference type="ChEBI" id="CHEBI:33019"/>
        <dbReference type="ChEBI" id="CHEBI:78442"/>
        <dbReference type="ChEBI" id="CHEBI:78529"/>
        <dbReference type="ChEBI" id="CHEBI:456215"/>
        <dbReference type="EC" id="6.1.1.6"/>
    </reaction>
</comment>
<evidence type="ECO:0000313" key="12">
    <source>
        <dbReference type="Proteomes" id="UP000176800"/>
    </source>
</evidence>
<dbReference type="SUPFAM" id="SSF55681">
    <property type="entry name" value="Class II aaRS and biotin synthetases"/>
    <property type="match status" value="1"/>
</dbReference>
<dbReference type="GO" id="GO:0006430">
    <property type="term" value="P:lysyl-tRNA aminoacylation"/>
    <property type="evidence" value="ECO:0007669"/>
    <property type="project" value="UniProtKB-UniRule"/>
</dbReference>
<comment type="caution">
    <text evidence="11">The sequence shown here is derived from an EMBL/GenBank/DDBJ whole genome shotgun (WGS) entry which is preliminary data.</text>
</comment>
<gene>
    <name evidence="7" type="primary">lysS</name>
    <name evidence="11" type="ORF">A3B14_01215</name>
</gene>
<comment type="subcellular location">
    <subcellularLocation>
        <location evidence="7">Cytoplasm</location>
    </subcellularLocation>
</comment>
<dbReference type="InterPro" id="IPR018149">
    <property type="entry name" value="Lys-tRNA-synth_II_C"/>
</dbReference>
<keyword evidence="4 7" id="KW-0067">ATP-binding</keyword>
<organism evidence="11 12">
    <name type="scientific">Candidatus Zambryskibacteria bacterium RIFCSPLOWO2_01_FULL_45_21</name>
    <dbReference type="NCBI Taxonomy" id="1802761"/>
    <lineage>
        <taxon>Bacteria</taxon>
        <taxon>Candidatus Zambryskiibacteriota</taxon>
    </lineage>
</organism>
<dbReference type="PROSITE" id="PS50862">
    <property type="entry name" value="AA_TRNA_LIGASE_II"/>
    <property type="match status" value="1"/>
</dbReference>
<dbReference type="InterPro" id="IPR006195">
    <property type="entry name" value="aa-tRNA-synth_II"/>
</dbReference>
<dbReference type="PANTHER" id="PTHR42918:SF15">
    <property type="entry name" value="LYSINE--TRNA LIGASE, CHLOROPLASTIC_MITOCHONDRIAL"/>
    <property type="match status" value="1"/>
</dbReference>
<comment type="similarity">
    <text evidence="7">Belongs to the class-II aminoacyl-tRNA synthetase family.</text>
</comment>
<evidence type="ECO:0000256" key="3">
    <source>
        <dbReference type="ARBA" id="ARBA00022741"/>
    </source>
</evidence>
<feature type="compositionally biased region" description="Basic and acidic residues" evidence="9">
    <location>
        <begin position="488"/>
        <end position="503"/>
    </location>
</feature>
<feature type="binding site" evidence="7">
    <location>
        <position position="406"/>
    </location>
    <ligand>
        <name>Mg(2+)</name>
        <dbReference type="ChEBI" id="CHEBI:18420"/>
        <label>2</label>
    </ligand>
</feature>